<dbReference type="Gene3D" id="2.40.70.10">
    <property type="entry name" value="Acid Proteases"/>
    <property type="match status" value="1"/>
</dbReference>
<organism evidence="2 3">
    <name type="scientific">Mucuna pruriens</name>
    <name type="common">Velvet bean</name>
    <name type="synonym">Dolichos pruriens</name>
    <dbReference type="NCBI Taxonomy" id="157652"/>
    <lineage>
        <taxon>Eukaryota</taxon>
        <taxon>Viridiplantae</taxon>
        <taxon>Streptophyta</taxon>
        <taxon>Embryophyta</taxon>
        <taxon>Tracheophyta</taxon>
        <taxon>Spermatophyta</taxon>
        <taxon>Magnoliopsida</taxon>
        <taxon>eudicotyledons</taxon>
        <taxon>Gunneridae</taxon>
        <taxon>Pentapetalae</taxon>
        <taxon>rosids</taxon>
        <taxon>fabids</taxon>
        <taxon>Fabales</taxon>
        <taxon>Fabaceae</taxon>
        <taxon>Papilionoideae</taxon>
        <taxon>50 kb inversion clade</taxon>
        <taxon>NPAAA clade</taxon>
        <taxon>indigoferoid/millettioid clade</taxon>
        <taxon>Phaseoleae</taxon>
        <taxon>Mucuna</taxon>
    </lineage>
</organism>
<dbReference type="InterPro" id="IPR043502">
    <property type="entry name" value="DNA/RNA_pol_sf"/>
</dbReference>
<dbReference type="EMBL" id="QJKJ01004598">
    <property type="protein sequence ID" value="RDX93497.1"/>
    <property type="molecule type" value="Genomic_DNA"/>
</dbReference>
<sequence length="472" mass="54651">MAYAASYFQGDVAAELEPRSPLSGWLTWNAESRPGRDRVDQVRDVLGWVFFGWAESLGWTCNDRIVSESRNLIQGTFFINTYPLIVLFDSRATYSFISHHCVSSLKFLITTSSVCLQCPLTVYDKAFLVDLICLPFSQVDIFIGIDWLSTNHVLLKHAIKSIVFGKLIVGKDERFITTNQANAFVKVNAQVYLMLSSLKAEKEVVASNVLVVSVPRGFSSLPFEIETKIFIDLVLDENYINSTLKLAKFKKYLGASILLVKKKDGSMRLYVNYHKLNKVMIKNRINLRLGYHQIYVKVEDILKTTFRTHYGHCKLTNALGVLMDRFMVVFIDNILVYSKTREEHAKHMRMVLQVLKDKQLYAKMSKYDFWQEEANFLDHIRSFLGLAGYYRRFIKRFSKLYLPLTWLTHKGQVFMWSFEYESSFLELKKRLTLTPLLMLPNLRESFMLYCDTSKMDSEVLKHGGKVVAYASK</sequence>
<reference evidence="2" key="1">
    <citation type="submission" date="2018-05" db="EMBL/GenBank/DDBJ databases">
        <title>Draft genome of Mucuna pruriens seed.</title>
        <authorList>
            <person name="Nnadi N.E."/>
            <person name="Vos R."/>
            <person name="Hasami M.H."/>
            <person name="Devisetty U.K."/>
            <person name="Aguiy J.C."/>
        </authorList>
    </citation>
    <scope>NUCLEOTIDE SEQUENCE [LARGE SCALE GENOMIC DNA]</scope>
    <source>
        <strain evidence="2">JCA_2017</strain>
    </source>
</reference>
<dbReference type="PANTHER" id="PTHR24559">
    <property type="entry name" value="TRANSPOSON TY3-I GAG-POL POLYPROTEIN"/>
    <property type="match status" value="1"/>
</dbReference>
<dbReference type="SUPFAM" id="SSF56672">
    <property type="entry name" value="DNA/RNA polymerases"/>
    <property type="match status" value="1"/>
</dbReference>
<proteinExistence type="predicted"/>
<dbReference type="Pfam" id="PF08284">
    <property type="entry name" value="RVP_2"/>
    <property type="match status" value="2"/>
</dbReference>
<feature type="non-terminal residue" evidence="2">
    <location>
        <position position="1"/>
    </location>
</feature>
<dbReference type="Gene3D" id="3.30.70.270">
    <property type="match status" value="1"/>
</dbReference>
<evidence type="ECO:0000313" key="3">
    <source>
        <dbReference type="Proteomes" id="UP000257109"/>
    </source>
</evidence>
<keyword evidence="3" id="KW-1185">Reference proteome</keyword>
<protein>
    <submittedName>
        <fullName evidence="2">Retrovirus-related Pol polyprotein</fullName>
    </submittedName>
</protein>
<dbReference type="CDD" id="cd00303">
    <property type="entry name" value="retropepsin_like"/>
    <property type="match status" value="1"/>
</dbReference>
<dbReference type="CDD" id="cd01647">
    <property type="entry name" value="RT_LTR"/>
    <property type="match status" value="1"/>
</dbReference>
<name>A0A371GSH0_MUCPR</name>
<dbReference type="SUPFAM" id="SSF50630">
    <property type="entry name" value="Acid proteases"/>
    <property type="match status" value="1"/>
</dbReference>
<comment type="caution">
    <text evidence="2">The sequence shown here is derived from an EMBL/GenBank/DDBJ whole genome shotgun (WGS) entry which is preliminary data.</text>
</comment>
<dbReference type="PANTHER" id="PTHR24559:SF444">
    <property type="entry name" value="REVERSE TRANSCRIPTASE DOMAIN-CONTAINING PROTEIN"/>
    <property type="match status" value="1"/>
</dbReference>
<evidence type="ECO:0000259" key="1">
    <source>
        <dbReference type="Pfam" id="PF00078"/>
    </source>
</evidence>
<evidence type="ECO:0000313" key="2">
    <source>
        <dbReference type="EMBL" id="RDX93497.1"/>
    </source>
</evidence>
<dbReference type="InterPro" id="IPR043128">
    <property type="entry name" value="Rev_trsase/Diguanyl_cyclase"/>
</dbReference>
<dbReference type="InterPro" id="IPR021109">
    <property type="entry name" value="Peptidase_aspartic_dom_sf"/>
</dbReference>
<dbReference type="InterPro" id="IPR000477">
    <property type="entry name" value="RT_dom"/>
</dbReference>
<dbReference type="OrthoDB" id="6139267at2759"/>
<dbReference type="Gene3D" id="3.10.10.10">
    <property type="entry name" value="HIV Type 1 Reverse Transcriptase, subunit A, domain 1"/>
    <property type="match status" value="1"/>
</dbReference>
<dbReference type="Pfam" id="PF00078">
    <property type="entry name" value="RVT_1"/>
    <property type="match status" value="1"/>
</dbReference>
<gene>
    <name evidence="2" type="primary">pol</name>
    <name evidence="2" type="ORF">CR513_24225</name>
</gene>
<dbReference type="Proteomes" id="UP000257109">
    <property type="component" value="Unassembled WGS sequence"/>
</dbReference>
<dbReference type="AlphaFoldDB" id="A0A371GSH0"/>
<accession>A0A371GSH0</accession>
<dbReference type="InterPro" id="IPR053134">
    <property type="entry name" value="RNA-dir_DNA_polymerase"/>
</dbReference>
<dbReference type="FunFam" id="3.30.70.270:FF:000020">
    <property type="entry name" value="Transposon Tf2-6 polyprotein-like Protein"/>
    <property type="match status" value="1"/>
</dbReference>
<feature type="domain" description="Reverse transcriptase" evidence="1">
    <location>
        <begin position="319"/>
        <end position="377"/>
    </location>
</feature>